<dbReference type="InterPro" id="IPR017871">
    <property type="entry name" value="ABC_transporter-like_CS"/>
</dbReference>
<name>A0ABU1UJ75_9ACTN</name>
<dbReference type="EC" id="3.6.3.-" evidence="6"/>
<dbReference type="PANTHER" id="PTHR43553">
    <property type="entry name" value="HEAVY METAL TRANSPORTER"/>
    <property type="match status" value="1"/>
</dbReference>
<dbReference type="SUPFAM" id="SSF52540">
    <property type="entry name" value="P-loop containing nucleoside triphosphate hydrolases"/>
    <property type="match status" value="2"/>
</dbReference>
<protein>
    <submittedName>
        <fullName evidence="6">Energy-coupling factor transport system ATP-binding protein</fullName>
        <ecNumber evidence="6">3.6.3.-</ecNumber>
    </submittedName>
</protein>
<dbReference type="EMBL" id="JAVDWH010000001">
    <property type="protein sequence ID" value="MDR7085236.1"/>
    <property type="molecule type" value="Genomic_DNA"/>
</dbReference>
<dbReference type="PROSITE" id="PS00211">
    <property type="entry name" value="ABC_TRANSPORTER_1"/>
    <property type="match status" value="2"/>
</dbReference>
<dbReference type="GO" id="GO:0016787">
    <property type="term" value="F:hydrolase activity"/>
    <property type="evidence" value="ECO:0007669"/>
    <property type="project" value="UniProtKB-KW"/>
</dbReference>
<comment type="similarity">
    <text evidence="1">Belongs to the ABC transporter superfamily.</text>
</comment>
<reference evidence="6 7" key="1">
    <citation type="submission" date="2023-07" db="EMBL/GenBank/DDBJ databases">
        <title>Sorghum-associated microbial communities from plants grown in Nebraska, USA.</title>
        <authorList>
            <person name="Schachtman D."/>
        </authorList>
    </citation>
    <scope>NUCLEOTIDE SEQUENCE [LARGE SCALE GENOMIC DNA]</scope>
    <source>
        <strain evidence="6 7">BE248</strain>
    </source>
</reference>
<feature type="domain" description="ABC transporter" evidence="5">
    <location>
        <begin position="260"/>
        <end position="463"/>
    </location>
</feature>
<dbReference type="InterPro" id="IPR015856">
    <property type="entry name" value="ABC_transpr_CbiO/EcfA_su"/>
</dbReference>
<evidence type="ECO:0000256" key="2">
    <source>
        <dbReference type="ARBA" id="ARBA00022448"/>
    </source>
</evidence>
<keyword evidence="3" id="KW-0547">Nucleotide-binding</keyword>
<keyword evidence="4 6" id="KW-0067">ATP-binding</keyword>
<evidence type="ECO:0000256" key="1">
    <source>
        <dbReference type="ARBA" id="ARBA00005417"/>
    </source>
</evidence>
<keyword evidence="6" id="KW-0378">Hydrolase</keyword>
<keyword evidence="7" id="KW-1185">Reference proteome</keyword>
<dbReference type="Gene3D" id="3.40.50.300">
    <property type="entry name" value="P-loop containing nucleotide triphosphate hydrolases"/>
    <property type="match status" value="2"/>
</dbReference>
<dbReference type="InterPro" id="IPR003593">
    <property type="entry name" value="AAA+_ATPase"/>
</dbReference>
<keyword evidence="2" id="KW-0813">Transport</keyword>
<evidence type="ECO:0000313" key="7">
    <source>
        <dbReference type="Proteomes" id="UP001257739"/>
    </source>
</evidence>
<organism evidence="6 7">
    <name type="scientific">Aeromicrobium panaciterrae</name>
    <dbReference type="NCBI Taxonomy" id="363861"/>
    <lineage>
        <taxon>Bacteria</taxon>
        <taxon>Bacillati</taxon>
        <taxon>Actinomycetota</taxon>
        <taxon>Actinomycetes</taxon>
        <taxon>Propionibacteriales</taxon>
        <taxon>Nocardioidaceae</taxon>
        <taxon>Aeromicrobium</taxon>
    </lineage>
</organism>
<dbReference type="InterPro" id="IPR027417">
    <property type="entry name" value="P-loop_NTPase"/>
</dbReference>
<dbReference type="Proteomes" id="UP001257739">
    <property type="component" value="Unassembled WGS sequence"/>
</dbReference>
<dbReference type="PROSITE" id="PS50893">
    <property type="entry name" value="ABC_TRANSPORTER_2"/>
    <property type="match status" value="2"/>
</dbReference>
<comment type="caution">
    <text evidence="6">The sequence shown here is derived from an EMBL/GenBank/DDBJ whole genome shotgun (WGS) entry which is preliminary data.</text>
</comment>
<dbReference type="RefSeq" id="WP_309965169.1">
    <property type="nucleotide sequence ID" value="NZ_JAVDWH010000001.1"/>
</dbReference>
<gene>
    <name evidence="6" type="ORF">J2X11_000075</name>
</gene>
<dbReference type="PANTHER" id="PTHR43553:SF24">
    <property type="entry name" value="ENERGY-COUPLING FACTOR TRANSPORTER ATP-BINDING PROTEIN ECFA1"/>
    <property type="match status" value="1"/>
</dbReference>
<evidence type="ECO:0000256" key="3">
    <source>
        <dbReference type="ARBA" id="ARBA00022741"/>
    </source>
</evidence>
<dbReference type="InterPro" id="IPR003439">
    <property type="entry name" value="ABC_transporter-like_ATP-bd"/>
</dbReference>
<accession>A0ABU1UJ75</accession>
<feature type="domain" description="ABC transporter" evidence="5">
    <location>
        <begin position="6"/>
        <end position="231"/>
    </location>
</feature>
<dbReference type="Pfam" id="PF00005">
    <property type="entry name" value="ABC_tran"/>
    <property type="match status" value="2"/>
</dbReference>
<proteinExistence type="inferred from homology"/>
<evidence type="ECO:0000259" key="5">
    <source>
        <dbReference type="PROSITE" id="PS50893"/>
    </source>
</evidence>
<evidence type="ECO:0000313" key="6">
    <source>
        <dbReference type="EMBL" id="MDR7085236.1"/>
    </source>
</evidence>
<dbReference type="CDD" id="cd03225">
    <property type="entry name" value="ABC_cobalt_CbiO_domain1"/>
    <property type="match status" value="2"/>
</dbReference>
<evidence type="ECO:0000256" key="4">
    <source>
        <dbReference type="ARBA" id="ARBA00022840"/>
    </source>
</evidence>
<dbReference type="SMART" id="SM00382">
    <property type="entry name" value="AAA"/>
    <property type="match status" value="2"/>
</dbReference>
<dbReference type="InterPro" id="IPR050095">
    <property type="entry name" value="ECF_ABC_transporter_ATP-bd"/>
</dbReference>
<dbReference type="GO" id="GO:0005524">
    <property type="term" value="F:ATP binding"/>
    <property type="evidence" value="ECO:0007669"/>
    <property type="project" value="UniProtKB-KW"/>
</dbReference>
<sequence>MQLGEARFVGFTWRPLGRRNPVVAGLDLRIGPGERVLLVGPSGAGKSTLLYALAGALGSTIAGELSGTAEVGGRLGLLLQNPADAVVAERIGRDVAFGPENAGLDRDAIWTRVDESLEAVDLTYGRDHFTSALSGGEQQRLALAGVLAMQPDLLLLDEPTSMLDAPTAASVRDAIVGAAGDRTLVVVEHRIEPWLEHVDRVIVLGAGGVVVSDGSVEAFLAGPRPDGVWMPNMPKPTLLDVPAALVTPAAEPLSISARDVSVELVTRTLRGTQRTKALRDFTTTLDPGAVTAFTGPSGAGKSTAIAVLGGLLKPASGTVSPDLRRWRSPRLAEAVGWMPQNPEHGFLASTVSDEVAKTSLKVGRAIDVDAVLEVFGLGHLGGANPYRLSGGEQRRLALAAALAHRPGVMLLDEPTVGQDPGTWAAVVGWVTAASRAGATVAVSTHDADLPIDAERRMTEGRLV</sequence>